<feature type="region of interest" description="Disordered" evidence="1">
    <location>
        <begin position="114"/>
        <end position="166"/>
    </location>
</feature>
<gene>
    <name evidence="2" type="ORF">SEMRO_463_G148310.1</name>
</gene>
<protein>
    <submittedName>
        <fullName evidence="2">Uncharacterized protein</fullName>
    </submittedName>
</protein>
<organism evidence="2 3">
    <name type="scientific">Seminavis robusta</name>
    <dbReference type="NCBI Taxonomy" id="568900"/>
    <lineage>
        <taxon>Eukaryota</taxon>
        <taxon>Sar</taxon>
        <taxon>Stramenopiles</taxon>
        <taxon>Ochrophyta</taxon>
        <taxon>Bacillariophyta</taxon>
        <taxon>Bacillariophyceae</taxon>
        <taxon>Bacillariophycidae</taxon>
        <taxon>Naviculales</taxon>
        <taxon>Naviculaceae</taxon>
        <taxon>Seminavis</taxon>
    </lineage>
</organism>
<feature type="compositionally biased region" description="Basic residues" evidence="1">
    <location>
        <begin position="147"/>
        <end position="157"/>
    </location>
</feature>
<dbReference type="AlphaFoldDB" id="A0A9N8E1J3"/>
<feature type="compositionally biased region" description="Basic and acidic residues" evidence="1">
    <location>
        <begin position="36"/>
        <end position="45"/>
    </location>
</feature>
<proteinExistence type="predicted"/>
<evidence type="ECO:0000256" key="1">
    <source>
        <dbReference type="SAM" id="MobiDB-lite"/>
    </source>
</evidence>
<reference evidence="2" key="1">
    <citation type="submission" date="2020-06" db="EMBL/GenBank/DDBJ databases">
        <authorList>
            <consortium name="Plant Systems Biology data submission"/>
        </authorList>
    </citation>
    <scope>NUCLEOTIDE SEQUENCE</scope>
    <source>
        <strain evidence="2">D6</strain>
    </source>
</reference>
<sequence>MSSPLHAFMSELRGASTSIEVVSDNATAPANTMSQERQECSHDLPSKPIRPHRIAAKGISFLASNLPAELRPVMKPIAGTAMDTAKTSKLQQMTRILSNSNIAAVDEEEECSEKCEESIKSPSVSSPKKEGSRRSTRKAALRDSNHVRRHSQRKGTSKRVTTAYAA</sequence>
<name>A0A9N8E1J3_9STRA</name>
<keyword evidence="3" id="KW-1185">Reference proteome</keyword>
<comment type="caution">
    <text evidence="2">The sequence shown here is derived from an EMBL/GenBank/DDBJ whole genome shotgun (WGS) entry which is preliminary data.</text>
</comment>
<dbReference type="EMBL" id="CAICTM010000462">
    <property type="protein sequence ID" value="CAB9511019.1"/>
    <property type="molecule type" value="Genomic_DNA"/>
</dbReference>
<accession>A0A9N8E1J3</accession>
<evidence type="ECO:0000313" key="2">
    <source>
        <dbReference type="EMBL" id="CAB9511019.1"/>
    </source>
</evidence>
<evidence type="ECO:0000313" key="3">
    <source>
        <dbReference type="Proteomes" id="UP001153069"/>
    </source>
</evidence>
<dbReference type="Proteomes" id="UP001153069">
    <property type="component" value="Unassembled WGS sequence"/>
</dbReference>
<feature type="region of interest" description="Disordered" evidence="1">
    <location>
        <begin position="30"/>
        <end position="49"/>
    </location>
</feature>